<comment type="caution">
    <text evidence="3">The sequence shown here is derived from an EMBL/GenBank/DDBJ whole genome shotgun (WGS) entry which is preliminary data.</text>
</comment>
<keyword evidence="4" id="KW-1185">Reference proteome</keyword>
<dbReference type="PRINTS" id="PR00313">
    <property type="entry name" value="CABNDNGRPT"/>
</dbReference>
<dbReference type="Pfam" id="PF00353">
    <property type="entry name" value="HemolysinCabind"/>
    <property type="match status" value="2"/>
</dbReference>
<evidence type="ECO:0000256" key="2">
    <source>
        <dbReference type="ARBA" id="ARBA00022525"/>
    </source>
</evidence>
<dbReference type="Gene3D" id="2.150.10.10">
    <property type="entry name" value="Serralysin-like metalloprotease, C-terminal"/>
    <property type="match status" value="2"/>
</dbReference>
<dbReference type="PANTHER" id="PTHR38340:SF1">
    <property type="entry name" value="S-LAYER PROTEIN"/>
    <property type="match status" value="1"/>
</dbReference>
<evidence type="ECO:0000313" key="4">
    <source>
        <dbReference type="Proteomes" id="UP000818323"/>
    </source>
</evidence>
<comment type="subcellular location">
    <subcellularLocation>
        <location evidence="1">Secreted</location>
    </subcellularLocation>
</comment>
<dbReference type="InterPro" id="IPR001343">
    <property type="entry name" value="Hemolysn_Ca-bd"/>
</dbReference>
<dbReference type="Proteomes" id="UP000818323">
    <property type="component" value="Unassembled WGS sequence"/>
</dbReference>
<keyword evidence="2" id="KW-0964">Secreted</keyword>
<reference evidence="3 4" key="1">
    <citation type="submission" date="2020-01" db="EMBL/GenBank/DDBJ databases">
        <title>Microvirga sp. nov., an arsenate reduction bacterium isolated from Tibet hotspring sediments.</title>
        <authorList>
            <person name="Yuan C.-G."/>
        </authorList>
    </citation>
    <scope>NUCLEOTIDE SEQUENCE [LARGE SCALE GENOMIC DNA]</scope>
    <source>
        <strain evidence="3 4">SYSU G3D203</strain>
    </source>
</reference>
<evidence type="ECO:0000313" key="3">
    <source>
        <dbReference type="EMBL" id="NBJ23038.1"/>
    </source>
</evidence>
<dbReference type="InterPro" id="IPR011049">
    <property type="entry name" value="Serralysin-like_metalloprot_C"/>
</dbReference>
<dbReference type="PROSITE" id="PS00330">
    <property type="entry name" value="HEMOLYSIN_CALCIUM"/>
    <property type="match status" value="1"/>
</dbReference>
<dbReference type="RefSeq" id="WP_161721637.1">
    <property type="nucleotide sequence ID" value="NZ_JAAAXI010000002.1"/>
</dbReference>
<dbReference type="SUPFAM" id="SSF51120">
    <property type="entry name" value="beta-Roll"/>
    <property type="match status" value="1"/>
</dbReference>
<dbReference type="EMBL" id="JAAAXJ010000001">
    <property type="protein sequence ID" value="NBJ23038.1"/>
    <property type="molecule type" value="Genomic_DNA"/>
</dbReference>
<evidence type="ECO:0000256" key="1">
    <source>
        <dbReference type="ARBA" id="ARBA00004613"/>
    </source>
</evidence>
<organism evidence="3 4">
    <name type="scientific">Microvirga arsenatis</name>
    <dbReference type="NCBI Taxonomy" id="2692265"/>
    <lineage>
        <taxon>Bacteria</taxon>
        <taxon>Pseudomonadati</taxon>
        <taxon>Pseudomonadota</taxon>
        <taxon>Alphaproteobacteria</taxon>
        <taxon>Hyphomicrobiales</taxon>
        <taxon>Methylobacteriaceae</taxon>
        <taxon>Microvirga</taxon>
    </lineage>
</organism>
<accession>A0ABW9YSV3</accession>
<name>A0ABW9YSV3_9HYPH</name>
<sequence length="294" mass="31514">MAIFNASNAAGMGFNMSSTSSSGWAFIGSNPWITVELAYEGDSYAEYELYGSSQVDYFTVSYWTSGYGIVIDDLHYYNGGELVLSIKDLDLYTSEAALDANSWYVRINSDHDTFYGNDYEDVIRAGTGNDVVYSYAADDIVFGDSGHDSIFGGAADDDLYGGSGRDTLNGGTGSDYLNGGSDSDLMTGGAGKDYFTFDARPSRAFADRIVDFRPLDDTIMLDSAAFTRVGRDGWLSASAFTTGSGAKDSSDRIIYNKRTGDLLYDADGIGGTSAVKFAQLGAGLSLSKSDFFIL</sequence>
<evidence type="ECO:0008006" key="5">
    <source>
        <dbReference type="Google" id="ProtNLM"/>
    </source>
</evidence>
<gene>
    <name evidence="3" type="ORF">GR303_01520</name>
</gene>
<dbReference type="InterPro" id="IPR050557">
    <property type="entry name" value="RTX_toxin/Mannuronan_C5-epim"/>
</dbReference>
<dbReference type="PANTHER" id="PTHR38340">
    <property type="entry name" value="S-LAYER PROTEIN"/>
    <property type="match status" value="1"/>
</dbReference>
<dbReference type="InterPro" id="IPR018511">
    <property type="entry name" value="Hemolysin-typ_Ca-bd_CS"/>
</dbReference>
<proteinExistence type="predicted"/>
<protein>
    <recommendedName>
        <fullName evidence="5">Calcium-binding protein</fullName>
    </recommendedName>
</protein>